<evidence type="ECO:0000313" key="2">
    <source>
        <dbReference type="EMBL" id="KAJ3564822.1"/>
    </source>
</evidence>
<dbReference type="InterPro" id="IPR032675">
    <property type="entry name" value="LRR_dom_sf"/>
</dbReference>
<organism evidence="2 3">
    <name type="scientific">Leucocoprinus birnbaumii</name>
    <dbReference type="NCBI Taxonomy" id="56174"/>
    <lineage>
        <taxon>Eukaryota</taxon>
        <taxon>Fungi</taxon>
        <taxon>Dikarya</taxon>
        <taxon>Basidiomycota</taxon>
        <taxon>Agaricomycotina</taxon>
        <taxon>Agaricomycetes</taxon>
        <taxon>Agaricomycetidae</taxon>
        <taxon>Agaricales</taxon>
        <taxon>Agaricineae</taxon>
        <taxon>Agaricaceae</taxon>
        <taxon>Leucocoprinus</taxon>
    </lineage>
</organism>
<gene>
    <name evidence="2" type="ORF">NP233_g8042</name>
</gene>
<evidence type="ECO:0008006" key="4">
    <source>
        <dbReference type="Google" id="ProtNLM"/>
    </source>
</evidence>
<evidence type="ECO:0000313" key="3">
    <source>
        <dbReference type="Proteomes" id="UP001213000"/>
    </source>
</evidence>
<reference evidence="2" key="1">
    <citation type="submission" date="2022-07" db="EMBL/GenBank/DDBJ databases">
        <title>Genome Sequence of Leucocoprinus birnbaumii.</title>
        <authorList>
            <person name="Buettner E."/>
        </authorList>
    </citation>
    <scope>NUCLEOTIDE SEQUENCE</scope>
    <source>
        <strain evidence="2">VT141</strain>
    </source>
</reference>
<dbReference type="SUPFAM" id="SSF52047">
    <property type="entry name" value="RNI-like"/>
    <property type="match status" value="1"/>
</dbReference>
<dbReference type="EMBL" id="JANIEX010000626">
    <property type="protein sequence ID" value="KAJ3564822.1"/>
    <property type="molecule type" value="Genomic_DNA"/>
</dbReference>
<name>A0AAD5VTJ7_9AGAR</name>
<proteinExistence type="predicted"/>
<comment type="caution">
    <text evidence="2">The sequence shown here is derived from an EMBL/GenBank/DDBJ whole genome shotgun (WGS) entry which is preliminary data.</text>
</comment>
<evidence type="ECO:0000256" key="1">
    <source>
        <dbReference type="SAM" id="MobiDB-lite"/>
    </source>
</evidence>
<keyword evidence="3" id="KW-1185">Reference proteome</keyword>
<feature type="region of interest" description="Disordered" evidence="1">
    <location>
        <begin position="528"/>
        <end position="550"/>
    </location>
</feature>
<feature type="compositionally biased region" description="Acidic residues" evidence="1">
    <location>
        <begin position="531"/>
        <end position="543"/>
    </location>
</feature>
<protein>
    <recommendedName>
        <fullName evidence="4">F-box domain-containing protein</fullName>
    </recommendedName>
</protein>
<accession>A0AAD5VTJ7</accession>
<dbReference type="AlphaFoldDB" id="A0AAD5VTJ7"/>
<sequence>MEEPIILPSLATDIPSKILIAICTLNAPPLTWDRRFQVSDSADEDRVTTENVVQNCILATFNASQVCKTWRMILLSAPELWCRMIDPYDPYIAEIMLKRSQTLPISLWLPEEKYRSGRDEEDFETEMGRQYADRLREYHFKGQFFLGLDTQSYYLRGSMNARYFPLLEDLSISFPAYSELPHKFPGAGTPNLKRLHLERCFFPPSSQLSALDRTLVRLHIDDGLLTEDGLIDALRALPHLQALILNRAFTQVSQGSVELRPDNLVCLSHLQELRIIDSHSSRAASFLGRITTTQELSIFCLELELPRSNWNDSAQSLIDARLFHQLGWILSLMNASKPLLYLRITPNTGVAFCDDPTDMILGHVELAGKTHLLPTPEHYFHIHFIPSSPSTSEDRPPSPLEHSKNNFVGEFFAAIGNLSAYSQVRYLTLPDYEEGVNKTAITQVLRQCGEVRALEDVSWDLWGLLRGMDDHFEVSDNRVLPSLEELSFSALDPFKQCNVPREMEAGASVEDINGTMWLARPISPQELSSYVEEEDPDYQDESEGSVSEDGGDFYEEIDPFINDLVDFCENHPSIRVVSFSDAADEVIEEIKQDLGSLGVDVCVETDE</sequence>
<dbReference type="Proteomes" id="UP001213000">
    <property type="component" value="Unassembled WGS sequence"/>
</dbReference>
<dbReference type="Gene3D" id="3.80.10.10">
    <property type="entry name" value="Ribonuclease Inhibitor"/>
    <property type="match status" value="1"/>
</dbReference>